<dbReference type="AlphaFoldDB" id="A0A1I8AGK3"/>
<dbReference type="Proteomes" id="UP000095287">
    <property type="component" value="Unplaced"/>
</dbReference>
<feature type="region of interest" description="Disordered" evidence="1">
    <location>
        <begin position="147"/>
        <end position="208"/>
    </location>
</feature>
<evidence type="ECO:0000313" key="3">
    <source>
        <dbReference type="Proteomes" id="UP000095287"/>
    </source>
</evidence>
<feature type="compositionally biased region" description="Polar residues" evidence="1">
    <location>
        <begin position="152"/>
        <end position="172"/>
    </location>
</feature>
<evidence type="ECO:0000313" key="4">
    <source>
        <dbReference type="WBParaSite" id="L893_g5391.t1"/>
    </source>
</evidence>
<organism evidence="3 4">
    <name type="scientific">Steinernema glaseri</name>
    <dbReference type="NCBI Taxonomy" id="37863"/>
    <lineage>
        <taxon>Eukaryota</taxon>
        <taxon>Metazoa</taxon>
        <taxon>Ecdysozoa</taxon>
        <taxon>Nematoda</taxon>
        <taxon>Chromadorea</taxon>
        <taxon>Rhabditida</taxon>
        <taxon>Tylenchina</taxon>
        <taxon>Panagrolaimomorpha</taxon>
        <taxon>Strongyloidoidea</taxon>
        <taxon>Steinernematidae</taxon>
        <taxon>Steinernema</taxon>
    </lineage>
</organism>
<dbReference type="WBParaSite" id="L893_g5391.t1">
    <property type="protein sequence ID" value="L893_g5391.t1"/>
    <property type="gene ID" value="L893_g5391"/>
</dbReference>
<reference evidence="4" key="1">
    <citation type="submission" date="2016-11" db="UniProtKB">
        <authorList>
            <consortium name="WormBaseParasite"/>
        </authorList>
    </citation>
    <scope>IDENTIFICATION</scope>
</reference>
<feature type="signal peptide" evidence="2">
    <location>
        <begin position="1"/>
        <end position="18"/>
    </location>
</feature>
<keyword evidence="3" id="KW-1185">Reference proteome</keyword>
<feature type="compositionally biased region" description="Basic and acidic residues" evidence="1">
    <location>
        <begin position="85"/>
        <end position="95"/>
    </location>
</feature>
<keyword evidence="2" id="KW-0732">Signal</keyword>
<evidence type="ECO:0000256" key="2">
    <source>
        <dbReference type="SAM" id="SignalP"/>
    </source>
</evidence>
<feature type="chain" id="PRO_5009314674" evidence="2">
    <location>
        <begin position="19"/>
        <end position="208"/>
    </location>
</feature>
<protein>
    <submittedName>
        <fullName evidence="4">Secreted protein</fullName>
    </submittedName>
</protein>
<accession>A0A1I8AGK3</accession>
<proteinExistence type="predicted"/>
<feature type="region of interest" description="Disordered" evidence="1">
    <location>
        <begin position="70"/>
        <end position="95"/>
    </location>
</feature>
<evidence type="ECO:0000256" key="1">
    <source>
        <dbReference type="SAM" id="MobiDB-lite"/>
    </source>
</evidence>
<sequence>MRTGTCLVSIVFLQQARQCLQPPEHGQDDEHENQRIGRAHLNAHRGVAVRQSHRQGTCQRCMQHPGQVELAQGQGENHQTARHNRGQDGRQQDAEKDLAEVGAQGSGGLFQIHQAAFLQGRACGAHHKGQSEHNVAYQNEPEALAKTLQGAVGQQQSQRGGHTGNGYWQGQQFLEGPGQARATASQCVGAGHAKHDDSQHAQQSQLQR</sequence>
<name>A0A1I8AGK3_9BILA</name>